<dbReference type="SMART" id="SM00529">
    <property type="entry name" value="HTH_DTXR"/>
    <property type="match status" value="1"/>
</dbReference>
<dbReference type="GO" id="GO:0003677">
    <property type="term" value="F:DNA binding"/>
    <property type="evidence" value="ECO:0007669"/>
    <property type="project" value="UniProtKB-KW"/>
</dbReference>
<dbReference type="InterPro" id="IPR036421">
    <property type="entry name" value="Fe_dep_repressor_sf"/>
</dbReference>
<keyword evidence="7" id="KW-0238">DNA-binding</keyword>
<evidence type="ECO:0000313" key="14">
    <source>
        <dbReference type="Proteomes" id="UP000294911"/>
    </source>
</evidence>
<dbReference type="Gene3D" id="1.10.60.10">
    <property type="entry name" value="Iron dependent repressor, metal binding and dimerisation domain"/>
    <property type="match status" value="1"/>
</dbReference>
<dbReference type="RefSeq" id="WP_424565441.1">
    <property type="nucleotide sequence ID" value="NZ_SLXQ01000002.1"/>
</dbReference>
<comment type="subunit">
    <text evidence="3">Homodimer.</text>
</comment>
<comment type="similarity">
    <text evidence="2">Belongs to the DtxR/MntR family.</text>
</comment>
<comment type="caution">
    <text evidence="13">The sequence shown here is derived from an EMBL/GenBank/DDBJ whole genome shotgun (WGS) entry which is preliminary data.</text>
</comment>
<gene>
    <name evidence="13" type="ORF">EV191_102340</name>
</gene>
<dbReference type="GO" id="GO:0005737">
    <property type="term" value="C:cytoplasm"/>
    <property type="evidence" value="ECO:0007669"/>
    <property type="project" value="UniProtKB-SubCell"/>
</dbReference>
<dbReference type="GO" id="GO:0046914">
    <property type="term" value="F:transition metal ion binding"/>
    <property type="evidence" value="ECO:0007669"/>
    <property type="project" value="InterPro"/>
</dbReference>
<reference evidence="13 14" key="1">
    <citation type="submission" date="2019-03" db="EMBL/GenBank/DDBJ databases">
        <title>Genomic Encyclopedia of Type Strains, Phase IV (KMG-IV): sequencing the most valuable type-strain genomes for metagenomic binning, comparative biology and taxonomic classification.</title>
        <authorList>
            <person name="Goeker M."/>
        </authorList>
    </citation>
    <scope>NUCLEOTIDE SEQUENCE [LARGE SCALE GENOMIC DNA]</scope>
    <source>
        <strain evidence="13 14">DSM 45765</strain>
    </source>
</reference>
<dbReference type="Pfam" id="PF02742">
    <property type="entry name" value="Fe_dep_repr_C"/>
    <property type="match status" value="1"/>
</dbReference>
<keyword evidence="5" id="KW-0678">Repressor</keyword>
<dbReference type="EMBL" id="SLXQ01000002">
    <property type="protein sequence ID" value="TCP55128.1"/>
    <property type="molecule type" value="Genomic_DNA"/>
</dbReference>
<keyword evidence="9" id="KW-0804">Transcription</keyword>
<dbReference type="SUPFAM" id="SSF47979">
    <property type="entry name" value="Iron-dependent repressor protein, dimerization domain"/>
    <property type="match status" value="1"/>
</dbReference>
<dbReference type="InterPro" id="IPR007167">
    <property type="entry name" value="Fe-transptr_FeoA-like"/>
</dbReference>
<comment type="subcellular location">
    <subcellularLocation>
        <location evidence="1">Cytoplasm</location>
    </subcellularLocation>
</comment>
<evidence type="ECO:0000256" key="11">
    <source>
        <dbReference type="ARBA" id="ARBA00032593"/>
    </source>
</evidence>
<dbReference type="AlphaFoldDB" id="A0A4R2R0Y7"/>
<evidence type="ECO:0000256" key="6">
    <source>
        <dbReference type="ARBA" id="ARBA00023015"/>
    </source>
</evidence>
<keyword evidence="6" id="KW-0805">Transcription regulation</keyword>
<dbReference type="GO" id="GO:0003700">
    <property type="term" value="F:DNA-binding transcription factor activity"/>
    <property type="evidence" value="ECO:0007669"/>
    <property type="project" value="InterPro"/>
</dbReference>
<name>A0A4R2R0Y7_9PSEU</name>
<dbReference type="GO" id="GO:0045892">
    <property type="term" value="P:negative regulation of DNA-templated transcription"/>
    <property type="evidence" value="ECO:0007669"/>
    <property type="project" value="TreeGrafter"/>
</dbReference>
<dbReference type="Pfam" id="PF04023">
    <property type="entry name" value="FeoA"/>
    <property type="match status" value="1"/>
</dbReference>
<evidence type="ECO:0000256" key="9">
    <source>
        <dbReference type="ARBA" id="ARBA00023163"/>
    </source>
</evidence>
<dbReference type="Proteomes" id="UP000294911">
    <property type="component" value="Unassembled WGS sequence"/>
</dbReference>
<dbReference type="InterPro" id="IPR038157">
    <property type="entry name" value="FeoA_core_dom"/>
</dbReference>
<dbReference type="Gene3D" id="2.30.30.90">
    <property type="match status" value="1"/>
</dbReference>
<feature type="domain" description="HTH dtxR-type" evidence="12">
    <location>
        <begin position="8"/>
        <end position="70"/>
    </location>
</feature>
<dbReference type="Pfam" id="PF01325">
    <property type="entry name" value="Fe_dep_repress"/>
    <property type="match status" value="1"/>
</dbReference>
<dbReference type="PROSITE" id="PS50944">
    <property type="entry name" value="HTH_DTXR"/>
    <property type="match status" value="1"/>
</dbReference>
<evidence type="ECO:0000256" key="5">
    <source>
        <dbReference type="ARBA" id="ARBA00022491"/>
    </source>
</evidence>
<dbReference type="InterPro" id="IPR036390">
    <property type="entry name" value="WH_DNA-bd_sf"/>
</dbReference>
<dbReference type="PANTHER" id="PTHR33238:SF11">
    <property type="entry name" value="TRANSCRIPTIONAL REGULATOR MNTR"/>
    <property type="match status" value="1"/>
</dbReference>
<evidence type="ECO:0000256" key="3">
    <source>
        <dbReference type="ARBA" id="ARBA00011738"/>
    </source>
</evidence>
<dbReference type="FunFam" id="1.10.60.10:FF:000004">
    <property type="entry name" value="DtxR family transcriptional regulator"/>
    <property type="match status" value="1"/>
</dbReference>
<dbReference type="Gene3D" id="1.10.10.10">
    <property type="entry name" value="Winged helix-like DNA-binding domain superfamily/Winged helix DNA-binding domain"/>
    <property type="match status" value="1"/>
</dbReference>
<keyword evidence="8" id="KW-0010">Activator</keyword>
<evidence type="ECO:0000256" key="4">
    <source>
        <dbReference type="ARBA" id="ARBA00022490"/>
    </source>
</evidence>
<dbReference type="GO" id="GO:0046983">
    <property type="term" value="F:protein dimerization activity"/>
    <property type="evidence" value="ECO:0007669"/>
    <property type="project" value="InterPro"/>
</dbReference>
<keyword evidence="10" id="KW-0464">Manganese</keyword>
<evidence type="ECO:0000313" key="13">
    <source>
        <dbReference type="EMBL" id="TCP55128.1"/>
    </source>
</evidence>
<dbReference type="InterPro" id="IPR050536">
    <property type="entry name" value="DtxR_MntR_Metal-Reg"/>
</dbReference>
<organism evidence="13 14">
    <name type="scientific">Tamaricihabitans halophyticus</name>
    <dbReference type="NCBI Taxonomy" id="1262583"/>
    <lineage>
        <taxon>Bacteria</taxon>
        <taxon>Bacillati</taxon>
        <taxon>Actinomycetota</taxon>
        <taxon>Actinomycetes</taxon>
        <taxon>Pseudonocardiales</taxon>
        <taxon>Pseudonocardiaceae</taxon>
        <taxon>Tamaricihabitans</taxon>
    </lineage>
</organism>
<keyword evidence="14" id="KW-1185">Reference proteome</keyword>
<dbReference type="SMART" id="SM00899">
    <property type="entry name" value="FeoA"/>
    <property type="match status" value="1"/>
</dbReference>
<protein>
    <recommendedName>
        <fullName evidence="11">Manganese transport regulator</fullName>
    </recommendedName>
</protein>
<evidence type="ECO:0000256" key="10">
    <source>
        <dbReference type="ARBA" id="ARBA00023211"/>
    </source>
</evidence>
<dbReference type="InterPro" id="IPR001367">
    <property type="entry name" value="Fe_dep_repressor"/>
</dbReference>
<evidence type="ECO:0000259" key="12">
    <source>
        <dbReference type="PROSITE" id="PS50944"/>
    </source>
</evidence>
<evidence type="ECO:0000256" key="8">
    <source>
        <dbReference type="ARBA" id="ARBA00023159"/>
    </source>
</evidence>
<accession>A0A4R2R0Y7</accession>
<proteinExistence type="inferred from homology"/>
<dbReference type="InterPro" id="IPR036388">
    <property type="entry name" value="WH-like_DNA-bd_sf"/>
</dbReference>
<dbReference type="InterPro" id="IPR022689">
    <property type="entry name" value="Iron_dep_repressor"/>
</dbReference>
<evidence type="ECO:0000256" key="7">
    <source>
        <dbReference type="ARBA" id="ARBA00023125"/>
    </source>
</evidence>
<dbReference type="PANTHER" id="PTHR33238">
    <property type="entry name" value="IRON (METAL) DEPENDENT REPRESSOR, DTXR FAMILY"/>
    <property type="match status" value="1"/>
</dbReference>
<dbReference type="InterPro" id="IPR022687">
    <property type="entry name" value="HTH_DTXR"/>
</dbReference>
<sequence>MFGMPKWRSSSVEDYLKVIYALRERGADTVTTSALAGRLGVSLSSASGMVRKLADLGLVEHARYGDITLTEAGRRIALEVLRRHRLIELYLVTHLDYAWDEVHDEAEQLEHTVSNTLLDRIAAKLGHPLVDPHGDPIPTADGTIAIPDAHRLSQLDPPASGRIVRVVDLDPELLRYLAAEQISLGDQITLLERKPFGGPLMVRVGEPPNEATHGFGHVLTDAIFVEVD</sequence>
<evidence type="ECO:0000256" key="2">
    <source>
        <dbReference type="ARBA" id="ARBA00007871"/>
    </source>
</evidence>
<evidence type="ECO:0000256" key="1">
    <source>
        <dbReference type="ARBA" id="ARBA00004496"/>
    </source>
</evidence>
<keyword evidence="4" id="KW-0963">Cytoplasm</keyword>
<dbReference type="SUPFAM" id="SSF46785">
    <property type="entry name" value="Winged helix' DNA-binding domain"/>
    <property type="match status" value="1"/>
</dbReference>